<keyword evidence="3 8" id="KW-0547">Nucleotide-binding</keyword>
<name>A0A5J4KIL2_9CHLR</name>
<evidence type="ECO:0000256" key="4">
    <source>
        <dbReference type="ARBA" id="ARBA00022840"/>
    </source>
</evidence>
<dbReference type="EC" id="6.1.1.2" evidence="8"/>
<evidence type="ECO:0000256" key="7">
    <source>
        <dbReference type="ARBA" id="ARBA00049929"/>
    </source>
</evidence>
<evidence type="ECO:0000313" key="11">
    <source>
        <dbReference type="EMBL" id="GER86120.1"/>
    </source>
</evidence>
<comment type="subunit">
    <text evidence="8">Homodimer.</text>
</comment>
<dbReference type="AlphaFoldDB" id="A0A5J4KIL2"/>
<proteinExistence type="inferred from homology"/>
<dbReference type="EMBL" id="BKZW01000001">
    <property type="protein sequence ID" value="GER86120.1"/>
    <property type="molecule type" value="Genomic_DNA"/>
</dbReference>
<keyword evidence="6 8" id="KW-0030">Aminoacyl-tRNA synthetase</keyword>
<dbReference type="RefSeq" id="WP_151754299.1">
    <property type="nucleotide sequence ID" value="NZ_BKZW01000001.1"/>
</dbReference>
<reference evidence="11 12" key="1">
    <citation type="submission" date="2019-10" db="EMBL/GenBank/DDBJ databases">
        <title>Dictyobacter vulcani sp. nov., within the class Ktedonobacteria, isolated from soil of volcanic Mt. Zao.</title>
        <authorList>
            <person name="Zheng Y."/>
            <person name="Wang C.M."/>
            <person name="Sakai Y."/>
            <person name="Abe K."/>
            <person name="Yokota A."/>
            <person name="Yabe S."/>
        </authorList>
    </citation>
    <scope>NUCLEOTIDE SEQUENCE [LARGE SCALE GENOMIC DNA]</scope>
    <source>
        <strain evidence="11 12">W12</strain>
    </source>
</reference>
<dbReference type="GO" id="GO:0004830">
    <property type="term" value="F:tryptophan-tRNA ligase activity"/>
    <property type="evidence" value="ECO:0007669"/>
    <property type="project" value="UniProtKB-UniRule"/>
</dbReference>
<feature type="binding site" evidence="8">
    <location>
        <position position="205"/>
    </location>
    <ligand>
        <name>ATP</name>
        <dbReference type="ChEBI" id="CHEBI:30616"/>
    </ligand>
</feature>
<dbReference type="SUPFAM" id="SSF52374">
    <property type="entry name" value="Nucleotidylyl transferase"/>
    <property type="match status" value="1"/>
</dbReference>
<evidence type="ECO:0000256" key="6">
    <source>
        <dbReference type="ARBA" id="ARBA00023146"/>
    </source>
</evidence>
<keyword evidence="8" id="KW-0963">Cytoplasm</keyword>
<feature type="binding site" evidence="8">
    <location>
        <position position="153"/>
    </location>
    <ligand>
        <name>L-tryptophan</name>
        <dbReference type="ChEBI" id="CHEBI:57912"/>
    </ligand>
</feature>
<dbReference type="Proteomes" id="UP000326912">
    <property type="component" value="Unassembled WGS sequence"/>
</dbReference>
<sequence>MSVDMNQKVQPAMAQDKPATKKRVFSGIQPTNNIHLGNYLGAIRNWVETQDQYDNIFCIVDLHAITLPIEPKELHSNIRKLAALYLACGLDLSKCSLFVQSHVHQHAELSWILNCYTPMGWLNRMTQFKTKAGEDMESVGTGLYCYPVLMAGDILLYQTDMVPVGDDQRQHVELTRDLAQRFNGLYNKPVFTIPKADIRTAGARIMSLADPTKKMSKSDPNPNAYITLLDDPKTIKKKIGRATTDSERLVTFDPARPGITNLLTIYQALTGQSQQHIEAEFAGKGYGDFKAALTDCLVETLAPIQQRYHELISDMPALEGVLKQGADEVRPLAEKTMIKVKKAIGLG</sequence>
<organism evidence="11 12">
    <name type="scientific">Dictyobacter vulcani</name>
    <dbReference type="NCBI Taxonomy" id="2607529"/>
    <lineage>
        <taxon>Bacteria</taxon>
        <taxon>Bacillati</taxon>
        <taxon>Chloroflexota</taxon>
        <taxon>Ktedonobacteria</taxon>
        <taxon>Ktedonobacterales</taxon>
        <taxon>Dictyobacteraceae</taxon>
        <taxon>Dictyobacter</taxon>
    </lineage>
</organism>
<keyword evidence="4 8" id="KW-0067">ATP-binding</keyword>
<evidence type="ECO:0000256" key="2">
    <source>
        <dbReference type="ARBA" id="ARBA00022598"/>
    </source>
</evidence>
<dbReference type="GO" id="GO:0006436">
    <property type="term" value="P:tryptophanyl-tRNA aminoacylation"/>
    <property type="evidence" value="ECO:0007669"/>
    <property type="project" value="UniProtKB-UniRule"/>
</dbReference>
<comment type="subcellular location">
    <subcellularLocation>
        <location evidence="8">Cytoplasm</location>
    </subcellularLocation>
</comment>
<evidence type="ECO:0000256" key="5">
    <source>
        <dbReference type="ARBA" id="ARBA00022917"/>
    </source>
</evidence>
<evidence type="ECO:0000256" key="8">
    <source>
        <dbReference type="HAMAP-Rule" id="MF_00140"/>
    </source>
</evidence>
<evidence type="ECO:0000256" key="9">
    <source>
        <dbReference type="RuleBase" id="RU363036"/>
    </source>
</evidence>
<comment type="catalytic activity">
    <reaction evidence="7 8">
        <text>tRNA(Trp) + L-tryptophan + ATP = L-tryptophyl-tRNA(Trp) + AMP + diphosphate + H(+)</text>
        <dbReference type="Rhea" id="RHEA:24080"/>
        <dbReference type="Rhea" id="RHEA-COMP:9671"/>
        <dbReference type="Rhea" id="RHEA-COMP:9705"/>
        <dbReference type="ChEBI" id="CHEBI:15378"/>
        <dbReference type="ChEBI" id="CHEBI:30616"/>
        <dbReference type="ChEBI" id="CHEBI:33019"/>
        <dbReference type="ChEBI" id="CHEBI:57912"/>
        <dbReference type="ChEBI" id="CHEBI:78442"/>
        <dbReference type="ChEBI" id="CHEBI:78535"/>
        <dbReference type="ChEBI" id="CHEBI:456215"/>
        <dbReference type="EC" id="6.1.1.2"/>
    </reaction>
</comment>
<evidence type="ECO:0000256" key="10">
    <source>
        <dbReference type="SAM" id="MobiDB-lite"/>
    </source>
</evidence>
<dbReference type="PROSITE" id="PS00178">
    <property type="entry name" value="AA_TRNA_LIGASE_I"/>
    <property type="match status" value="1"/>
</dbReference>
<dbReference type="CDD" id="cd00806">
    <property type="entry name" value="TrpRS_core"/>
    <property type="match status" value="1"/>
</dbReference>
<dbReference type="GO" id="GO:0005829">
    <property type="term" value="C:cytosol"/>
    <property type="evidence" value="ECO:0007669"/>
    <property type="project" value="TreeGrafter"/>
</dbReference>
<dbReference type="InterPro" id="IPR001412">
    <property type="entry name" value="aa-tRNA-synth_I_CS"/>
</dbReference>
<feature type="binding site" evidence="8">
    <location>
        <begin position="165"/>
        <end position="167"/>
    </location>
    <ligand>
        <name>ATP</name>
        <dbReference type="ChEBI" id="CHEBI:30616"/>
    </ligand>
</feature>
<feature type="short sequence motif" description="'HIGH' region" evidence="8">
    <location>
        <begin position="30"/>
        <end position="38"/>
    </location>
</feature>
<dbReference type="Gene3D" id="1.10.240.10">
    <property type="entry name" value="Tyrosyl-Transfer RNA Synthetase"/>
    <property type="match status" value="1"/>
</dbReference>
<comment type="caution">
    <text evidence="11">The sequence shown here is derived from an EMBL/GenBank/DDBJ whole genome shotgun (WGS) entry which is preliminary data.</text>
</comment>
<feature type="binding site" evidence="8">
    <location>
        <begin position="214"/>
        <end position="218"/>
    </location>
    <ligand>
        <name>ATP</name>
        <dbReference type="ChEBI" id="CHEBI:30616"/>
    </ligand>
</feature>
<dbReference type="PANTHER" id="PTHR43766:SF1">
    <property type="entry name" value="TRYPTOPHAN--TRNA LIGASE, MITOCHONDRIAL"/>
    <property type="match status" value="1"/>
</dbReference>
<keyword evidence="5 8" id="KW-0648">Protein biosynthesis</keyword>
<dbReference type="PANTHER" id="PTHR43766">
    <property type="entry name" value="TRYPTOPHAN--TRNA LIGASE, MITOCHONDRIAL"/>
    <property type="match status" value="1"/>
</dbReference>
<gene>
    <name evidence="8 11" type="primary">trpS</name>
    <name evidence="11" type="ORF">KDW_02820</name>
</gene>
<dbReference type="InterPro" id="IPR024109">
    <property type="entry name" value="Trp-tRNA-ligase_bac-type"/>
</dbReference>
<dbReference type="HAMAP" id="MF_00140_B">
    <property type="entry name" value="Trp_tRNA_synth_B"/>
    <property type="match status" value="1"/>
</dbReference>
<dbReference type="InterPro" id="IPR002305">
    <property type="entry name" value="aa-tRNA-synth_Ic"/>
</dbReference>
<protein>
    <recommendedName>
        <fullName evidence="8">Tryptophan--tRNA ligase</fullName>
        <ecNumber evidence="8">6.1.1.2</ecNumber>
    </recommendedName>
    <alternativeName>
        <fullName evidence="8">Tryptophanyl-tRNA synthetase</fullName>
        <shortName evidence="8">TrpRS</shortName>
    </alternativeName>
</protein>
<dbReference type="PRINTS" id="PR01039">
    <property type="entry name" value="TRNASYNTHTRP"/>
</dbReference>
<dbReference type="FunFam" id="1.10.240.10:FF:000002">
    <property type="entry name" value="Tryptophan--tRNA ligase"/>
    <property type="match status" value="1"/>
</dbReference>
<dbReference type="InterPro" id="IPR050203">
    <property type="entry name" value="Trp-tRNA_synthetase"/>
</dbReference>
<accession>A0A5J4KIL2</accession>
<dbReference type="NCBIfam" id="TIGR00233">
    <property type="entry name" value="trpS"/>
    <property type="match status" value="1"/>
</dbReference>
<dbReference type="Gene3D" id="3.40.50.620">
    <property type="entry name" value="HUPs"/>
    <property type="match status" value="1"/>
</dbReference>
<comment type="similarity">
    <text evidence="1 8 9">Belongs to the class-I aminoacyl-tRNA synthetase family.</text>
</comment>
<feature type="region of interest" description="Disordered" evidence="10">
    <location>
        <begin position="1"/>
        <end position="20"/>
    </location>
</feature>
<feature type="binding site" evidence="8">
    <location>
        <begin position="37"/>
        <end position="38"/>
    </location>
    <ligand>
        <name>ATP</name>
        <dbReference type="ChEBI" id="CHEBI:30616"/>
    </ligand>
</feature>
<comment type="function">
    <text evidence="8">Catalyzes the attachment of tryptophan to tRNA(Trp).</text>
</comment>
<keyword evidence="12" id="KW-1185">Reference proteome</keyword>
<dbReference type="Pfam" id="PF00579">
    <property type="entry name" value="tRNA-synt_1b"/>
    <property type="match status" value="1"/>
</dbReference>
<keyword evidence="2 8" id="KW-0436">Ligase</keyword>
<dbReference type="InterPro" id="IPR014729">
    <property type="entry name" value="Rossmann-like_a/b/a_fold"/>
</dbReference>
<feature type="short sequence motif" description="'KMSKS' region" evidence="8">
    <location>
        <begin position="214"/>
        <end position="218"/>
    </location>
</feature>
<evidence type="ECO:0000256" key="3">
    <source>
        <dbReference type="ARBA" id="ARBA00022741"/>
    </source>
</evidence>
<evidence type="ECO:0000256" key="1">
    <source>
        <dbReference type="ARBA" id="ARBA00005594"/>
    </source>
</evidence>
<dbReference type="InterPro" id="IPR002306">
    <property type="entry name" value="Trp-tRNA-ligase"/>
</dbReference>
<dbReference type="GO" id="GO:0005524">
    <property type="term" value="F:ATP binding"/>
    <property type="evidence" value="ECO:0007669"/>
    <property type="project" value="UniProtKB-UniRule"/>
</dbReference>
<feature type="binding site" evidence="8">
    <location>
        <begin position="29"/>
        <end position="31"/>
    </location>
    <ligand>
        <name>ATP</name>
        <dbReference type="ChEBI" id="CHEBI:30616"/>
    </ligand>
</feature>
<evidence type="ECO:0000313" key="12">
    <source>
        <dbReference type="Proteomes" id="UP000326912"/>
    </source>
</evidence>